<accession>A0A2S2KTB2</accession>
<organism evidence="1 2">
    <name type="scientific">Nitrosopumilus zosterae</name>
    <dbReference type="NCBI Taxonomy" id="718286"/>
    <lineage>
        <taxon>Archaea</taxon>
        <taxon>Nitrososphaerota</taxon>
        <taxon>Nitrososphaeria</taxon>
        <taxon>Nitrosopumilales</taxon>
        <taxon>Nitrosopumilaceae</taxon>
        <taxon>Nitrosopumilus</taxon>
    </lineage>
</organism>
<dbReference type="RefSeq" id="WP_109877425.1">
    <property type="nucleotide sequence ID" value="NZ_AP026695.1"/>
</dbReference>
<proteinExistence type="predicted"/>
<evidence type="ECO:0000313" key="2">
    <source>
        <dbReference type="Proteomes" id="UP000245829"/>
    </source>
</evidence>
<dbReference type="EMBL" id="BGKI01000010">
    <property type="protein sequence ID" value="GBH34797.1"/>
    <property type="molecule type" value="Genomic_DNA"/>
</dbReference>
<name>A0A2S2KTB2_9ARCH</name>
<protein>
    <submittedName>
        <fullName evidence="1">Uncharacterized protein</fullName>
    </submittedName>
</protein>
<dbReference type="GeneID" id="76208399"/>
<dbReference type="AlphaFoldDB" id="A0A2S2KTB2"/>
<evidence type="ECO:0000313" key="1">
    <source>
        <dbReference type="EMBL" id="GBH34797.1"/>
    </source>
</evidence>
<dbReference type="Proteomes" id="UP000245829">
    <property type="component" value="Unassembled WGS sequence"/>
</dbReference>
<sequence length="227" mass="27286">MNIEEQIRDCEVCVKQIKQYDPDPFYVNHFFNGFINSVSNTYDGIFEEANRDFGLFISEKISLEKFHEKARKKNDQNAIKFFQWFLQKYEYEHGNPYPNFIKKICQCKIKSERIPKIKIMIRASDRYEDDINQQIKVNLSNEKLRSKEELDIEVKRQLPVFLEIINHKRNEKNEPKVGKNQINVSTFLDIENHKDIEIAYAAEIYIPVMRRLVEESRKKIKELTTWK</sequence>
<gene>
    <name evidence="1" type="ORF">NZNM25_15880</name>
</gene>
<keyword evidence="2" id="KW-1185">Reference proteome</keyword>
<comment type="caution">
    <text evidence="1">The sequence shown here is derived from an EMBL/GenBank/DDBJ whole genome shotgun (WGS) entry which is preliminary data.</text>
</comment>
<dbReference type="OrthoDB" id="4979at2157"/>
<reference evidence="1 2" key="1">
    <citation type="submission" date="2018-05" db="EMBL/GenBank/DDBJ databases">
        <title>genome sequencing of Nitrosopumilus sp. NM25.</title>
        <authorList>
            <person name="Mori K."/>
            <person name="Nakagawa T."/>
        </authorList>
    </citation>
    <scope>NUCLEOTIDE SEQUENCE [LARGE SCALE GENOMIC DNA]</scope>
    <source>
        <strain evidence="1 2">NM25</strain>
    </source>
</reference>